<accession>A0AAV5G5F4</accession>
<protein>
    <submittedName>
        <fullName evidence="1">Uncharacterized protein</fullName>
    </submittedName>
</protein>
<reference evidence="1" key="1">
    <citation type="submission" date="2021-12" db="EMBL/GenBank/DDBJ databases">
        <title>Draft genome sequence of Corynebacterium ammoniagenes strain T-723.</title>
        <authorList>
            <person name="Matsuzawa M."/>
            <person name="Hiratani M."/>
            <person name="Abe I."/>
            <person name="Tsuji Y."/>
            <person name="Nakamura J."/>
        </authorList>
    </citation>
    <scope>NUCLEOTIDE SEQUENCE</scope>
    <source>
        <strain evidence="1">T-723</strain>
    </source>
</reference>
<proteinExistence type="predicted"/>
<gene>
    <name evidence="1" type="ORF">CAT723_07400</name>
</gene>
<dbReference type="Gene3D" id="1.20.1260.10">
    <property type="match status" value="1"/>
</dbReference>
<dbReference type="InterPro" id="IPR012347">
    <property type="entry name" value="Ferritin-like"/>
</dbReference>
<organism evidence="1 2">
    <name type="scientific">Corynebacterium ammoniagenes</name>
    <name type="common">Brevibacterium ammoniagenes</name>
    <dbReference type="NCBI Taxonomy" id="1697"/>
    <lineage>
        <taxon>Bacteria</taxon>
        <taxon>Bacillati</taxon>
        <taxon>Actinomycetota</taxon>
        <taxon>Actinomycetes</taxon>
        <taxon>Mycobacteriales</taxon>
        <taxon>Corynebacteriaceae</taxon>
        <taxon>Corynebacterium</taxon>
    </lineage>
</organism>
<evidence type="ECO:0000313" key="2">
    <source>
        <dbReference type="Proteomes" id="UP001054925"/>
    </source>
</evidence>
<evidence type="ECO:0000313" key="1">
    <source>
        <dbReference type="EMBL" id="GJN42261.1"/>
    </source>
</evidence>
<dbReference type="AlphaFoldDB" id="A0AAV5G5F4"/>
<sequence>MDFFGPRPDSALVELAQTAQADAKESEDSSYAQLRRTQSEELFAEINRLCGLEEDGQVPETCVIDDTDPAGPAGSREDAVAQLVELAEKAPEDSRPLLIDQAIALADGNAALPETPDEDMLGEARGLLEFEYSTVYGLDVAEAHGADVDTVAHEELIVQLQEFIGEDAPVADPAYTATWPDDSTAQEFADELVQSSRDSFEAAAVTAQDSQWRSWLIHAAAKL</sequence>
<comment type="caution">
    <text evidence="1">The sequence shown here is derived from an EMBL/GenBank/DDBJ whole genome shotgun (WGS) entry which is preliminary data.</text>
</comment>
<name>A0AAV5G5F4_CORAM</name>
<dbReference type="EMBL" id="BQKK01000001">
    <property type="protein sequence ID" value="GJN42261.1"/>
    <property type="molecule type" value="Genomic_DNA"/>
</dbReference>
<dbReference type="Proteomes" id="UP001054925">
    <property type="component" value="Unassembled WGS sequence"/>
</dbReference>